<evidence type="ECO:0000313" key="3">
    <source>
        <dbReference type="Proteomes" id="UP000694727"/>
    </source>
</evidence>
<dbReference type="Ensembl" id="ENSSSCT00025079771.1">
    <property type="protein sequence ID" value="ENSSSCP00025034639.1"/>
    <property type="gene ID" value="ENSSSCG00025058292.1"/>
</dbReference>
<evidence type="ECO:0000313" key="2">
    <source>
        <dbReference type="Ensembl" id="ENSSSCP00025034639.1"/>
    </source>
</evidence>
<proteinExistence type="predicted"/>
<accession>A0A8D0SVR7</accession>
<dbReference type="Proteomes" id="UP000694727">
    <property type="component" value="Unplaced"/>
</dbReference>
<protein>
    <submittedName>
        <fullName evidence="2">Uncharacterized protein</fullName>
    </submittedName>
</protein>
<dbReference type="AlphaFoldDB" id="A0A8D0SVR7"/>
<organism evidence="2 3">
    <name type="scientific">Sus scrofa</name>
    <name type="common">Pig</name>
    <dbReference type="NCBI Taxonomy" id="9823"/>
    <lineage>
        <taxon>Eukaryota</taxon>
        <taxon>Metazoa</taxon>
        <taxon>Chordata</taxon>
        <taxon>Craniata</taxon>
        <taxon>Vertebrata</taxon>
        <taxon>Euteleostomi</taxon>
        <taxon>Mammalia</taxon>
        <taxon>Eutheria</taxon>
        <taxon>Laurasiatheria</taxon>
        <taxon>Artiodactyla</taxon>
        <taxon>Suina</taxon>
        <taxon>Suidae</taxon>
        <taxon>Sus</taxon>
    </lineage>
</organism>
<feature type="compositionally biased region" description="Basic and acidic residues" evidence="1">
    <location>
        <begin position="1"/>
        <end position="16"/>
    </location>
</feature>
<evidence type="ECO:0000256" key="1">
    <source>
        <dbReference type="SAM" id="MobiDB-lite"/>
    </source>
</evidence>
<name>A0A8D0SVR7_PIG</name>
<reference evidence="2" key="1">
    <citation type="submission" date="2025-08" db="UniProtKB">
        <authorList>
            <consortium name="Ensembl"/>
        </authorList>
    </citation>
    <scope>IDENTIFICATION</scope>
</reference>
<feature type="region of interest" description="Disordered" evidence="1">
    <location>
        <begin position="1"/>
        <end position="24"/>
    </location>
</feature>
<sequence length="156" mass="16073">MRKRAEPVALEHERRAVSGSPSAGSAASALDADCRLKQNLCLAGPGPAEPRCASDAGMKRALGRGVGCVLGEEVHRVLGEGRGVGCVQGQGMPRPWGWSSLCWGRGCTASLAAGGKPVLREKLACGAWNVFTGVISLGIFVPSGSHLVIFGLPLGR</sequence>